<comment type="caution">
    <text evidence="2">The sequence shown here is derived from an EMBL/GenBank/DDBJ whole genome shotgun (WGS) entry which is preliminary data.</text>
</comment>
<dbReference type="RefSeq" id="WP_377280595.1">
    <property type="nucleotide sequence ID" value="NZ_JBHRSI010000001.1"/>
</dbReference>
<dbReference type="EMBL" id="JBHUEY010000001">
    <property type="protein sequence ID" value="MFD1782346.1"/>
    <property type="molecule type" value="Genomic_DNA"/>
</dbReference>
<reference evidence="3" key="1">
    <citation type="journal article" date="2019" name="Int. J. Syst. Evol. Microbiol.">
        <title>The Global Catalogue of Microorganisms (GCM) 10K type strain sequencing project: providing services to taxonomists for standard genome sequencing and annotation.</title>
        <authorList>
            <consortium name="The Broad Institute Genomics Platform"/>
            <consortium name="The Broad Institute Genome Sequencing Center for Infectious Disease"/>
            <person name="Wu L."/>
            <person name="Ma J."/>
        </authorList>
    </citation>
    <scope>NUCLEOTIDE SEQUENCE [LARGE SCALE GENOMIC DNA]</scope>
    <source>
        <strain evidence="3">DFY28</strain>
    </source>
</reference>
<evidence type="ECO:0000313" key="2">
    <source>
        <dbReference type="EMBL" id="MFD1782346.1"/>
    </source>
</evidence>
<feature type="compositionally biased region" description="Low complexity" evidence="1">
    <location>
        <begin position="44"/>
        <end position="58"/>
    </location>
</feature>
<sequence length="202" mass="20429">MATSAYAQEVGGDINTSAITNGFNDNSTEDNSDNSTNVGDVDVDASTNDSGNTDNSTNVGDVDIDASTNDSGNTDNSIEDSYNTDNTNNSDNSVRVDNTNNSDNSDRSDNSINDSYNDSSSHRTSLSTQTLTGSVTGTAVSFAAPTTGDQNGAFETGDVAHSGDSFSGSAGVHVTGSNTGFAANVQSASGISANADITFGSP</sequence>
<proteinExistence type="predicted"/>
<name>A0ABW4MXG9_9CAUL</name>
<keyword evidence="3" id="KW-1185">Reference proteome</keyword>
<feature type="compositionally biased region" description="Polar residues" evidence="1">
    <location>
        <begin position="66"/>
        <end position="76"/>
    </location>
</feature>
<evidence type="ECO:0000256" key="1">
    <source>
        <dbReference type="SAM" id="MobiDB-lite"/>
    </source>
</evidence>
<dbReference type="Proteomes" id="UP001597237">
    <property type="component" value="Unassembled WGS sequence"/>
</dbReference>
<protein>
    <recommendedName>
        <fullName evidence="4">Dentin sialophosphoprotein</fullName>
    </recommendedName>
</protein>
<evidence type="ECO:0008006" key="4">
    <source>
        <dbReference type="Google" id="ProtNLM"/>
    </source>
</evidence>
<gene>
    <name evidence="2" type="ORF">ACFSC0_02985</name>
</gene>
<feature type="compositionally biased region" description="Low complexity" evidence="1">
    <location>
        <begin position="80"/>
        <end position="103"/>
    </location>
</feature>
<feature type="compositionally biased region" description="Polar residues" evidence="1">
    <location>
        <begin position="14"/>
        <end position="23"/>
    </location>
</feature>
<evidence type="ECO:0000313" key="3">
    <source>
        <dbReference type="Proteomes" id="UP001597237"/>
    </source>
</evidence>
<accession>A0ABW4MXG9</accession>
<organism evidence="2 3">
    <name type="scientific">Phenylobacterium terrae</name>
    <dbReference type="NCBI Taxonomy" id="2665495"/>
    <lineage>
        <taxon>Bacteria</taxon>
        <taxon>Pseudomonadati</taxon>
        <taxon>Pseudomonadota</taxon>
        <taxon>Alphaproteobacteria</taxon>
        <taxon>Caulobacterales</taxon>
        <taxon>Caulobacteraceae</taxon>
        <taxon>Phenylobacterium</taxon>
    </lineage>
</organism>
<feature type="compositionally biased region" description="Low complexity" evidence="1">
    <location>
        <begin position="110"/>
        <end position="119"/>
    </location>
</feature>
<feature type="region of interest" description="Disordered" evidence="1">
    <location>
        <begin position="1"/>
        <end position="130"/>
    </location>
</feature>